<dbReference type="GO" id="GO:0005524">
    <property type="term" value="F:ATP binding"/>
    <property type="evidence" value="ECO:0007669"/>
    <property type="project" value="InterPro"/>
</dbReference>
<dbReference type="PROSITE" id="PS50011">
    <property type="entry name" value="PROTEIN_KINASE_DOM"/>
    <property type="match status" value="1"/>
</dbReference>
<proteinExistence type="predicted"/>
<dbReference type="STRING" id="6313.A0A0K0D9I5"/>
<name>A0A0K0D9I5_ANGCA</name>
<dbReference type="GO" id="GO:0005634">
    <property type="term" value="C:nucleus"/>
    <property type="evidence" value="ECO:0007669"/>
    <property type="project" value="TreeGrafter"/>
</dbReference>
<dbReference type="GO" id="GO:0007094">
    <property type="term" value="P:mitotic spindle assembly checkpoint signaling"/>
    <property type="evidence" value="ECO:0007669"/>
    <property type="project" value="InterPro"/>
</dbReference>
<keyword evidence="4" id="KW-0137">Centromere</keyword>
<keyword evidence="2" id="KW-0158">Chromosome</keyword>
<evidence type="ECO:0000256" key="1">
    <source>
        <dbReference type="ARBA" id="ARBA00004629"/>
    </source>
</evidence>
<dbReference type="WBParaSite" id="ACAC_0000678901-mRNA-1">
    <property type="protein sequence ID" value="ACAC_0000678901-mRNA-1"/>
    <property type="gene ID" value="ACAC_0000678901"/>
</dbReference>
<dbReference type="GO" id="GO:0016192">
    <property type="term" value="P:vesicle-mediated transport"/>
    <property type="evidence" value="ECO:0007669"/>
    <property type="project" value="InterPro"/>
</dbReference>
<dbReference type="InterPro" id="IPR011009">
    <property type="entry name" value="Kinase-like_dom_sf"/>
</dbReference>
<feature type="domain" description="Protein kinase" evidence="6">
    <location>
        <begin position="421"/>
        <end position="873"/>
    </location>
</feature>
<dbReference type="PANTHER" id="PTHR14030:SF4">
    <property type="entry name" value="BUB1 KINASE, ISOFORM A-RELATED"/>
    <property type="match status" value="1"/>
</dbReference>
<feature type="region of interest" description="Disordered" evidence="5">
    <location>
        <begin position="279"/>
        <end position="299"/>
    </location>
</feature>
<dbReference type="PROSITE" id="PS00108">
    <property type="entry name" value="PROTEIN_KINASE_ST"/>
    <property type="match status" value="1"/>
</dbReference>
<dbReference type="GO" id="GO:0051754">
    <property type="term" value="P:meiotic sister chromatid cohesion, centromeric"/>
    <property type="evidence" value="ECO:0007669"/>
    <property type="project" value="TreeGrafter"/>
</dbReference>
<dbReference type="SUPFAM" id="SSF56112">
    <property type="entry name" value="Protein kinase-like (PK-like)"/>
    <property type="match status" value="1"/>
</dbReference>
<evidence type="ECO:0000256" key="4">
    <source>
        <dbReference type="ARBA" id="ARBA00023328"/>
    </source>
</evidence>
<dbReference type="InterPro" id="IPR008271">
    <property type="entry name" value="Ser/Thr_kinase_AS"/>
</dbReference>
<dbReference type="Proteomes" id="UP000035642">
    <property type="component" value="Unassembled WGS sequence"/>
</dbReference>
<sequence length="1066" mass="121103">MMEKPSLDGLKMICSNLEAWEIYMPSKVKEKAHSAVTSLHKEGSLVGQEDMLRLYRILAKYSKNMGASKVFEKVEEQGRFRHSLKFHIMWAESYAQSGDLNEFVNVLCLARRRLHDSPAAEVEAGFRDLVDQYFPDSKIFNDDEETMAVLNTNRAADSKLKRNRRRSSLANFEYKAMETPNPTVEAASSNFGPNKRSILRHVLVDRPNDSYIAPSIEELREAMIADQQTLDDFFHAPMDITAVQSEPAVNVHPSSQLPKEFPNRNRVLETVEECDLEFSNDEKRRHVPSPPQPTRSSVSTALLQKSQPEVVKSSSNATFIIGSSFTEKAYNDMKAMFSDTVDINQGSLRGITDETTLPVSTPVVEAFEVFVDEELTQPDSEAKGAENIPSQHPIKSHEERIPFQTVWLSNMEGDSKGRLDPDVQENCQKSGFGDVLKRRSSLFIDDEETVAGAKFSALGIDKKPDRGIVTSTPAHHTLKPPTHEDFFAPLNKELEEQMRKEEDEELLYAQSAFMRRRSLAPSKSITVTKGSLPKVACPCVSVGEMANFGGEAFNIVAFIGQGGYAKVYKTDISNKMKDPSWYIVLLIAIHMAKILRDVHSVKVIHGDVKPDNFMILNKLNDGDDIPMILSKPFLRLIDWGRAIDMHFLSGRAFTGKVGTEKFNCSEMLDGRPWTFQTDYFGFVGTMHVIIFNKRLIIRPLLEKIFHDFLNIPDCDHFPDWDRVIQRLTRMPIKDRMASLKVKFVLASAAAAFWDSTAFLRKTNAAEEDVHVMNCLTATTGEEEATEEFLRRVTALREAIAKMNDVVELIRQLHNLLKVSNDTRDVDRARLQTLFEKLSQMFKGFSKELDKVVAAVNDLDDEVREAPDRISAFFRMKKDQTESVMQALQSVILRFREQEVPFEELTRPVTENHLREFQMAPGVEITGVNPSIAQLLLLLKSVYLSVKFVLLCFDNREMILQTSDGDSSERPLNRGIEEDVLEPLSLKTTEINEENDECGEKDVLLEVRQRKDELLLLEEAVSSLNSLHEHLNFLVHAQVCPEFHCTFYIAFREDHLRPSYIAKDVLE</sequence>
<dbReference type="InterPro" id="IPR000719">
    <property type="entry name" value="Prot_kinase_dom"/>
</dbReference>
<reference evidence="7" key="1">
    <citation type="submission" date="2012-09" db="EMBL/GenBank/DDBJ databases">
        <authorList>
            <person name="Martin A.A."/>
        </authorList>
    </citation>
    <scope>NUCLEOTIDE SEQUENCE</scope>
</reference>
<dbReference type="InterPro" id="IPR015661">
    <property type="entry name" value="Bub1/Mad3"/>
</dbReference>
<dbReference type="Gene3D" id="1.20.58.70">
    <property type="match status" value="1"/>
</dbReference>
<dbReference type="AlphaFoldDB" id="A0A0K0D9I5"/>
<dbReference type="Pfam" id="PF00069">
    <property type="entry name" value="Pkinase"/>
    <property type="match status" value="1"/>
</dbReference>
<reference evidence="8" key="2">
    <citation type="submission" date="2016-04" db="UniProtKB">
        <authorList>
            <consortium name="WormBaseParasite"/>
        </authorList>
    </citation>
    <scope>IDENTIFICATION</scope>
</reference>
<dbReference type="GO" id="GO:0016020">
    <property type="term" value="C:membrane"/>
    <property type="evidence" value="ECO:0007669"/>
    <property type="project" value="InterPro"/>
</dbReference>
<keyword evidence="3" id="KW-0995">Kinetochore</keyword>
<evidence type="ECO:0000259" key="6">
    <source>
        <dbReference type="PROSITE" id="PS50011"/>
    </source>
</evidence>
<dbReference type="Gene3D" id="1.10.510.10">
    <property type="entry name" value="Transferase(Phosphotransferase) domain 1"/>
    <property type="match status" value="1"/>
</dbReference>
<accession>A0A0K0D9I5</accession>
<dbReference type="GO" id="GO:0032991">
    <property type="term" value="C:protein-containing complex"/>
    <property type="evidence" value="ECO:0007669"/>
    <property type="project" value="UniProtKB-ARBA"/>
</dbReference>
<evidence type="ECO:0000313" key="7">
    <source>
        <dbReference type="Proteomes" id="UP000035642"/>
    </source>
</evidence>
<evidence type="ECO:0000256" key="3">
    <source>
        <dbReference type="ARBA" id="ARBA00022838"/>
    </source>
</evidence>
<dbReference type="InterPro" id="IPR010989">
    <property type="entry name" value="SNARE"/>
</dbReference>
<dbReference type="SUPFAM" id="SSF47661">
    <property type="entry name" value="t-snare proteins"/>
    <property type="match status" value="1"/>
</dbReference>
<dbReference type="PANTHER" id="PTHR14030">
    <property type="entry name" value="MITOTIC CHECKPOINT SERINE/THREONINE-PROTEIN KINASE BUB1"/>
    <property type="match status" value="1"/>
</dbReference>
<evidence type="ECO:0000256" key="5">
    <source>
        <dbReference type="SAM" id="MobiDB-lite"/>
    </source>
</evidence>
<dbReference type="GO" id="GO:0000776">
    <property type="term" value="C:kinetochore"/>
    <property type="evidence" value="ECO:0007669"/>
    <property type="project" value="UniProtKB-KW"/>
</dbReference>
<dbReference type="GO" id="GO:0004672">
    <property type="term" value="F:protein kinase activity"/>
    <property type="evidence" value="ECO:0007669"/>
    <property type="project" value="InterPro"/>
</dbReference>
<evidence type="ECO:0000256" key="2">
    <source>
        <dbReference type="ARBA" id="ARBA00022454"/>
    </source>
</evidence>
<protein>
    <submittedName>
        <fullName evidence="8">Protein kinase domain-containing protein</fullName>
    </submittedName>
</protein>
<organism evidence="7 8">
    <name type="scientific">Angiostrongylus cantonensis</name>
    <name type="common">Rat lungworm</name>
    <dbReference type="NCBI Taxonomy" id="6313"/>
    <lineage>
        <taxon>Eukaryota</taxon>
        <taxon>Metazoa</taxon>
        <taxon>Ecdysozoa</taxon>
        <taxon>Nematoda</taxon>
        <taxon>Chromadorea</taxon>
        <taxon>Rhabditida</taxon>
        <taxon>Rhabditina</taxon>
        <taxon>Rhabditomorpha</taxon>
        <taxon>Strongyloidea</taxon>
        <taxon>Metastrongylidae</taxon>
        <taxon>Angiostrongylus</taxon>
    </lineage>
</organism>
<keyword evidence="7" id="KW-1185">Reference proteome</keyword>
<comment type="subcellular location">
    <subcellularLocation>
        <location evidence="1">Chromosome</location>
        <location evidence="1">Centromere</location>
        <location evidence="1">Kinetochore</location>
    </subcellularLocation>
</comment>
<evidence type="ECO:0000313" key="8">
    <source>
        <dbReference type="WBParaSite" id="ACAC_0000678901-mRNA-1"/>
    </source>
</evidence>